<evidence type="ECO:0000313" key="2">
    <source>
        <dbReference type="EMBL" id="CAG2211637.1"/>
    </source>
</evidence>
<dbReference type="EMBL" id="CAJPWZ010001267">
    <property type="protein sequence ID" value="CAG2211637.1"/>
    <property type="molecule type" value="Genomic_DNA"/>
</dbReference>
<reference evidence="2" key="1">
    <citation type="submission" date="2021-03" db="EMBL/GenBank/DDBJ databases">
        <authorList>
            <person name="Bekaert M."/>
        </authorList>
    </citation>
    <scope>NUCLEOTIDE SEQUENCE</scope>
</reference>
<sequence>MALVNLETNNSIPNIHMHTGNNFFRYSPDDGANWFSIALSTGSYDIEDINNEIQRQLRLNKHKTKIIIDANRETIRATLTLARLYQVDFNVVNYSINTVLGFKWQIYTFGMITNGYTEGEHIVNIIRINSILVNSDINHGSYVNGTQQSSIYSFFSRRRSWYENHSNPQEPSILASDLANQQSHANISQRSRRFKRLPSFSKRYWWYESGAEYHPNEGKHAKSMWIPTHVGRTGNEGTPMIAKTILPALGVEALSGLGGVAVNKALRSGLYLKRGGCVCTVNPSGNGLYLKSSNARITYGYQTTLNAYKRLDKAVSVALGACSVGSLVLTSSTLGSALTGTGVIATLPLGFLACLNATTVIDLTLISRHVTKKKKKHHDTLRLVQSKKSLVEQCVSSALADDEQIDNAEFGKVVTCLKNYYDHKDQLQQPMSNFIEDLSKCSF</sequence>
<name>A0A8S3RXS4_MYTED</name>
<dbReference type="OrthoDB" id="6767358at2759"/>
<protein>
    <submittedName>
        <fullName evidence="2">Uncharacterized protein</fullName>
    </submittedName>
</protein>
<comment type="caution">
    <text evidence="2">The sequence shown here is derived from an EMBL/GenBank/DDBJ whole genome shotgun (WGS) entry which is preliminary data.</text>
</comment>
<dbReference type="AlphaFoldDB" id="A0A8S3RXS4"/>
<evidence type="ECO:0000313" key="3">
    <source>
        <dbReference type="Proteomes" id="UP000683360"/>
    </source>
</evidence>
<evidence type="ECO:0000256" key="1">
    <source>
        <dbReference type="SAM" id="Phobius"/>
    </source>
</evidence>
<keyword evidence="3" id="KW-1185">Reference proteome</keyword>
<keyword evidence="1" id="KW-0812">Transmembrane</keyword>
<proteinExistence type="predicted"/>
<gene>
    <name evidence="2" type="ORF">MEDL_25666</name>
</gene>
<feature type="transmembrane region" description="Helical" evidence="1">
    <location>
        <begin position="344"/>
        <end position="366"/>
    </location>
</feature>
<organism evidence="2 3">
    <name type="scientific">Mytilus edulis</name>
    <name type="common">Blue mussel</name>
    <dbReference type="NCBI Taxonomy" id="6550"/>
    <lineage>
        <taxon>Eukaryota</taxon>
        <taxon>Metazoa</taxon>
        <taxon>Spiralia</taxon>
        <taxon>Lophotrochozoa</taxon>
        <taxon>Mollusca</taxon>
        <taxon>Bivalvia</taxon>
        <taxon>Autobranchia</taxon>
        <taxon>Pteriomorphia</taxon>
        <taxon>Mytilida</taxon>
        <taxon>Mytiloidea</taxon>
        <taxon>Mytilidae</taxon>
        <taxon>Mytilinae</taxon>
        <taxon>Mytilus</taxon>
    </lineage>
</organism>
<dbReference type="Proteomes" id="UP000683360">
    <property type="component" value="Unassembled WGS sequence"/>
</dbReference>
<keyword evidence="1" id="KW-0472">Membrane</keyword>
<feature type="transmembrane region" description="Helical" evidence="1">
    <location>
        <begin position="314"/>
        <end position="338"/>
    </location>
</feature>
<accession>A0A8S3RXS4</accession>
<keyword evidence="1" id="KW-1133">Transmembrane helix</keyword>